<evidence type="ECO:0000313" key="1">
    <source>
        <dbReference type="EMBL" id="WXG67673.1"/>
    </source>
</evidence>
<dbReference type="EMBL" id="CP147846">
    <property type="protein sequence ID" value="WXG67673.1"/>
    <property type="molecule type" value="Genomic_DNA"/>
</dbReference>
<gene>
    <name evidence="1" type="ORF">WDS16_20960</name>
</gene>
<name>A0ABZ2PKK1_9NOCA</name>
<dbReference type="RefSeq" id="WP_338887383.1">
    <property type="nucleotide sequence ID" value="NZ_CP147846.1"/>
</dbReference>
<protein>
    <submittedName>
        <fullName evidence="1">Uncharacterized protein</fullName>
    </submittedName>
</protein>
<organism evidence="1 2">
    <name type="scientific">Rhodococcus sovatensis</name>
    <dbReference type="NCBI Taxonomy" id="1805840"/>
    <lineage>
        <taxon>Bacteria</taxon>
        <taxon>Bacillati</taxon>
        <taxon>Actinomycetota</taxon>
        <taxon>Actinomycetes</taxon>
        <taxon>Mycobacteriales</taxon>
        <taxon>Nocardiaceae</taxon>
        <taxon>Rhodococcus</taxon>
    </lineage>
</organism>
<dbReference type="Proteomes" id="UP001432000">
    <property type="component" value="Chromosome"/>
</dbReference>
<reference evidence="1 2" key="1">
    <citation type="submission" date="2024-03" db="EMBL/GenBank/DDBJ databases">
        <title>Natural products discovery in diverse microorganisms through a two-stage MS feature dereplication strategy.</title>
        <authorList>
            <person name="Zhang R."/>
        </authorList>
    </citation>
    <scope>NUCLEOTIDE SEQUENCE [LARGE SCALE GENOMIC DNA]</scope>
    <source>
        <strain evidence="1 2">18930</strain>
    </source>
</reference>
<evidence type="ECO:0000313" key="2">
    <source>
        <dbReference type="Proteomes" id="UP001432000"/>
    </source>
</evidence>
<accession>A0ABZ2PKK1</accession>
<sequence length="58" mass="6132">MDSGSVCDAQPTTFLADELDDRALRFVARAIIIAEGTRAVVAAEQAAAELSDRQRPAA</sequence>
<keyword evidence="2" id="KW-1185">Reference proteome</keyword>
<proteinExistence type="predicted"/>